<comment type="caution">
    <text evidence="2">The sequence shown here is derived from an EMBL/GenBank/DDBJ whole genome shotgun (WGS) entry which is preliminary data.</text>
</comment>
<name>A0A9N8EVZ4_9STRA</name>
<accession>A0A9N8EVZ4</accession>
<dbReference type="Gene3D" id="3.40.525.10">
    <property type="entry name" value="CRAL-TRIO lipid binding domain"/>
    <property type="match status" value="1"/>
</dbReference>
<feature type="domain" description="CRAL-TRIO" evidence="1">
    <location>
        <begin position="173"/>
        <end position="288"/>
    </location>
</feature>
<evidence type="ECO:0000259" key="1">
    <source>
        <dbReference type="Pfam" id="PF00650"/>
    </source>
</evidence>
<keyword evidence="3" id="KW-1185">Reference proteome</keyword>
<dbReference type="AlphaFoldDB" id="A0A9N8EVZ4"/>
<gene>
    <name evidence="2" type="ORF">SEMRO_2159_G317020.1</name>
</gene>
<dbReference type="InterPro" id="IPR036865">
    <property type="entry name" value="CRAL-TRIO_dom_sf"/>
</dbReference>
<protein>
    <recommendedName>
        <fullName evidence="1">CRAL-TRIO domain-containing protein</fullName>
    </recommendedName>
</protein>
<organism evidence="2 3">
    <name type="scientific">Seminavis robusta</name>
    <dbReference type="NCBI Taxonomy" id="568900"/>
    <lineage>
        <taxon>Eukaryota</taxon>
        <taxon>Sar</taxon>
        <taxon>Stramenopiles</taxon>
        <taxon>Ochrophyta</taxon>
        <taxon>Bacillariophyta</taxon>
        <taxon>Bacillariophyceae</taxon>
        <taxon>Bacillariophycidae</taxon>
        <taxon>Naviculales</taxon>
        <taxon>Naviculaceae</taxon>
        <taxon>Seminavis</taxon>
    </lineage>
</organism>
<evidence type="ECO:0000313" key="3">
    <source>
        <dbReference type="Proteomes" id="UP001153069"/>
    </source>
</evidence>
<evidence type="ECO:0000313" key="2">
    <source>
        <dbReference type="EMBL" id="CAB9528152.1"/>
    </source>
</evidence>
<dbReference type="Pfam" id="PF00650">
    <property type="entry name" value="CRAL_TRIO"/>
    <property type="match status" value="1"/>
</dbReference>
<dbReference type="SUPFAM" id="SSF52087">
    <property type="entry name" value="CRAL/TRIO domain"/>
    <property type="match status" value="1"/>
</dbReference>
<dbReference type="EMBL" id="CAICTM010002157">
    <property type="protein sequence ID" value="CAB9528152.1"/>
    <property type="molecule type" value="Genomic_DNA"/>
</dbReference>
<proteinExistence type="predicted"/>
<sequence length="332" mass="37799">MNAGGHDEQQEQEQQEGPHPLEAAAIMAAGGPEAQAAALARAIPGLPAEWLQPGHQLSAEYERHLLSYLINNMAHHARLVMNITEEERQQALAIKAAVVAEEDLDEIPDMRYAQLAIIDGDDVETAVDRVRHFQLFKDEYQLDDTAAQGSHVMRKFFNQHPNTVLSVSYNAIDGNYVYIYDQAKFNPNNIQTPDDWNTGLLYCYYPFQAMSPDLFSIRQGCVFVGECDGYDWTVMNVDVVRRLWDEVFAVYPMKICELKCFNSGVVANLLLSMLKPFFPKDLQRKINLGCQFEGRLDTFYAVPTWEVAAERTLEEISSFLQRRYTNEAQFVL</sequence>
<dbReference type="Proteomes" id="UP001153069">
    <property type="component" value="Unassembled WGS sequence"/>
</dbReference>
<reference evidence="2" key="1">
    <citation type="submission" date="2020-06" db="EMBL/GenBank/DDBJ databases">
        <authorList>
            <consortium name="Plant Systems Biology data submission"/>
        </authorList>
    </citation>
    <scope>NUCLEOTIDE SEQUENCE</scope>
    <source>
        <strain evidence="2">D6</strain>
    </source>
</reference>
<dbReference type="InterPro" id="IPR001251">
    <property type="entry name" value="CRAL-TRIO_dom"/>
</dbReference>